<evidence type="ECO:0000313" key="3">
    <source>
        <dbReference type="Proteomes" id="UP000463470"/>
    </source>
</evidence>
<comment type="subunit">
    <text evidence="1">Forms a complex composed of PxpA, PxpB and PxpC.</text>
</comment>
<dbReference type="InterPro" id="IPR005501">
    <property type="entry name" value="LamB/YcsF/PxpA-like"/>
</dbReference>
<keyword evidence="3" id="KW-1185">Reference proteome</keyword>
<keyword evidence="1 2" id="KW-0378">Hydrolase</keyword>
<dbReference type="CDD" id="cd10787">
    <property type="entry name" value="LamB_YcsF_like"/>
    <property type="match status" value="1"/>
</dbReference>
<name>A0A845L0L9_9FIRM</name>
<evidence type="ECO:0000256" key="1">
    <source>
        <dbReference type="HAMAP-Rule" id="MF_00691"/>
    </source>
</evidence>
<dbReference type="Proteomes" id="UP000463470">
    <property type="component" value="Unassembled WGS sequence"/>
</dbReference>
<comment type="caution">
    <text evidence="2">The sequence shown here is derived from an EMBL/GenBank/DDBJ whole genome shotgun (WGS) entry which is preliminary data.</text>
</comment>
<dbReference type="PANTHER" id="PTHR30292">
    <property type="entry name" value="UNCHARACTERIZED PROTEIN YBGL-RELATED"/>
    <property type="match status" value="1"/>
</dbReference>
<dbReference type="GO" id="GO:0017168">
    <property type="term" value="F:5-oxoprolinase (ATP-hydrolyzing) activity"/>
    <property type="evidence" value="ECO:0007669"/>
    <property type="project" value="UniProtKB-UniRule"/>
</dbReference>
<dbReference type="EC" id="3.5.2.9" evidence="1"/>
<keyword evidence="1" id="KW-0067">ATP-binding</keyword>
<accession>A0A845L0L9</accession>
<sequence>MRIDLNCDIGESYGAYRIGCDDEMIAIASSVNIACGFHGGDPDVMAVTVERALQSGAAIGAHPGFPDLAGFGRREMRLQPSEVTNLIIYQIGALQAFVQAAGGRLHHVKPHGALYNMAAVDDELAAAVALAVKRVDPKLVLYALTGSRLVETARRLGLTVAREAFVDRAYRADGTLAPRNLSGAVITDPVTAGARAVTMVKTGCIPSIDGDPIRIDADTLCLHGDNPAAAAIAKAVRASLETAGIAVKAGFGTT</sequence>
<dbReference type="AlphaFoldDB" id="A0A845L0L9"/>
<dbReference type="OrthoDB" id="9773478at2"/>
<dbReference type="PANTHER" id="PTHR30292:SF0">
    <property type="entry name" value="5-OXOPROLINASE SUBUNIT A"/>
    <property type="match status" value="1"/>
</dbReference>
<dbReference type="InterPro" id="IPR011330">
    <property type="entry name" value="Glyco_hydro/deAcase_b/a-brl"/>
</dbReference>
<organism evidence="2 3">
    <name type="scientific">Heliomicrobium undosum</name>
    <dbReference type="NCBI Taxonomy" id="121734"/>
    <lineage>
        <taxon>Bacteria</taxon>
        <taxon>Bacillati</taxon>
        <taxon>Bacillota</taxon>
        <taxon>Clostridia</taxon>
        <taxon>Eubacteriales</taxon>
        <taxon>Heliobacteriaceae</taxon>
        <taxon>Heliomicrobium</taxon>
    </lineage>
</organism>
<dbReference type="GO" id="GO:0005975">
    <property type="term" value="P:carbohydrate metabolic process"/>
    <property type="evidence" value="ECO:0007669"/>
    <property type="project" value="InterPro"/>
</dbReference>
<proteinExistence type="inferred from homology"/>
<keyword evidence="1" id="KW-0547">Nucleotide-binding</keyword>
<dbReference type="RefSeq" id="WP_161255962.1">
    <property type="nucleotide sequence ID" value="NZ_WXEY01000004.1"/>
</dbReference>
<dbReference type="GO" id="GO:0005524">
    <property type="term" value="F:ATP binding"/>
    <property type="evidence" value="ECO:0007669"/>
    <property type="project" value="UniProtKB-UniRule"/>
</dbReference>
<dbReference type="Pfam" id="PF03746">
    <property type="entry name" value="LamB_YcsF"/>
    <property type="match status" value="1"/>
</dbReference>
<reference evidence="2 3" key="1">
    <citation type="submission" date="2020-01" db="EMBL/GenBank/DDBJ databases">
        <title>Whole-genome sequence of Heliobacterium undosum DSM 13378.</title>
        <authorList>
            <person name="Kyndt J.A."/>
            <person name="Meyer T.E."/>
        </authorList>
    </citation>
    <scope>NUCLEOTIDE SEQUENCE [LARGE SCALE GENOMIC DNA]</scope>
    <source>
        <strain evidence="2 3">DSM 13378</strain>
    </source>
</reference>
<dbReference type="SUPFAM" id="SSF88713">
    <property type="entry name" value="Glycoside hydrolase/deacetylase"/>
    <property type="match status" value="1"/>
</dbReference>
<dbReference type="Gene3D" id="3.20.20.370">
    <property type="entry name" value="Glycoside hydrolase/deacetylase"/>
    <property type="match status" value="1"/>
</dbReference>
<dbReference type="EMBL" id="WXEY01000004">
    <property type="protein sequence ID" value="MZP29126.1"/>
    <property type="molecule type" value="Genomic_DNA"/>
</dbReference>
<protein>
    <recommendedName>
        <fullName evidence="1">5-oxoprolinase subunit A</fullName>
        <shortName evidence="1">5-OPase subunit A</shortName>
        <ecNumber evidence="1">3.5.2.9</ecNumber>
    </recommendedName>
    <alternativeName>
        <fullName evidence="1">5-oxoprolinase (ATP-hydrolyzing) subunit A</fullName>
    </alternativeName>
</protein>
<gene>
    <name evidence="1 2" type="primary">pxpA</name>
    <name evidence="2" type="ORF">GTO91_05300</name>
</gene>
<dbReference type="HAMAP" id="MF_00691">
    <property type="entry name" value="PxpA"/>
    <property type="match status" value="1"/>
</dbReference>
<comment type="function">
    <text evidence="1">Catalyzes the cleavage of 5-oxoproline to form L-glutamate coupled to the hydrolysis of ATP to ADP and inorganic phosphate.</text>
</comment>
<dbReference type="NCBIfam" id="NF003816">
    <property type="entry name" value="PRK05406.1-5"/>
    <property type="match status" value="1"/>
</dbReference>
<comment type="similarity">
    <text evidence="1">Belongs to the LamB/PxpA family.</text>
</comment>
<dbReference type="NCBIfam" id="NF003814">
    <property type="entry name" value="PRK05406.1-3"/>
    <property type="match status" value="1"/>
</dbReference>
<comment type="catalytic activity">
    <reaction evidence="1">
        <text>5-oxo-L-proline + ATP + 2 H2O = L-glutamate + ADP + phosphate + H(+)</text>
        <dbReference type="Rhea" id="RHEA:10348"/>
        <dbReference type="ChEBI" id="CHEBI:15377"/>
        <dbReference type="ChEBI" id="CHEBI:15378"/>
        <dbReference type="ChEBI" id="CHEBI:29985"/>
        <dbReference type="ChEBI" id="CHEBI:30616"/>
        <dbReference type="ChEBI" id="CHEBI:43474"/>
        <dbReference type="ChEBI" id="CHEBI:58402"/>
        <dbReference type="ChEBI" id="CHEBI:456216"/>
        <dbReference type="EC" id="3.5.2.9"/>
    </reaction>
</comment>
<evidence type="ECO:0000313" key="2">
    <source>
        <dbReference type="EMBL" id="MZP29126.1"/>
    </source>
</evidence>